<evidence type="ECO:0000259" key="2">
    <source>
        <dbReference type="PROSITE" id="PS50206"/>
    </source>
</evidence>
<dbReference type="AlphaFoldDB" id="A0A915DT74"/>
<evidence type="ECO:0000313" key="4">
    <source>
        <dbReference type="WBParaSite" id="jg23267"/>
    </source>
</evidence>
<evidence type="ECO:0000256" key="1">
    <source>
        <dbReference type="SAM" id="MobiDB-lite"/>
    </source>
</evidence>
<dbReference type="Proteomes" id="UP000887574">
    <property type="component" value="Unplaced"/>
</dbReference>
<feature type="region of interest" description="Disordered" evidence="1">
    <location>
        <begin position="25"/>
        <end position="50"/>
    </location>
</feature>
<organism evidence="3 4">
    <name type="scientific">Ditylenchus dipsaci</name>
    <dbReference type="NCBI Taxonomy" id="166011"/>
    <lineage>
        <taxon>Eukaryota</taxon>
        <taxon>Metazoa</taxon>
        <taxon>Ecdysozoa</taxon>
        <taxon>Nematoda</taxon>
        <taxon>Chromadorea</taxon>
        <taxon>Rhabditida</taxon>
        <taxon>Tylenchina</taxon>
        <taxon>Tylenchomorpha</taxon>
        <taxon>Sphaerularioidea</taxon>
        <taxon>Anguinidae</taxon>
        <taxon>Anguininae</taxon>
        <taxon>Ditylenchus</taxon>
    </lineage>
</organism>
<feature type="domain" description="Rhodanese" evidence="2">
    <location>
        <begin position="51"/>
        <end position="86"/>
    </location>
</feature>
<evidence type="ECO:0000313" key="3">
    <source>
        <dbReference type="Proteomes" id="UP000887574"/>
    </source>
</evidence>
<accession>A0A915DT74</accession>
<reference evidence="4" key="1">
    <citation type="submission" date="2022-11" db="UniProtKB">
        <authorList>
            <consortium name="WormBaseParasite"/>
        </authorList>
    </citation>
    <scope>IDENTIFICATION</scope>
</reference>
<sequence length="121" mass="13603">MQSTNEAHEIGPELLADYLKKQKDELANRQPSKPVSAPLFAGPKESEKTDQQGKCLIVDCRSFIDYNNSHVKSAINAFYSKIMRRRLIDNKACTDFILNHLSHGLGDSVYSTMSTSYYTLG</sequence>
<proteinExistence type="predicted"/>
<dbReference type="InterPro" id="IPR001763">
    <property type="entry name" value="Rhodanese-like_dom"/>
</dbReference>
<dbReference type="Gene3D" id="3.40.250.10">
    <property type="entry name" value="Rhodanese-like domain"/>
    <property type="match status" value="1"/>
</dbReference>
<keyword evidence="3" id="KW-1185">Reference proteome</keyword>
<dbReference type="PROSITE" id="PS50206">
    <property type="entry name" value="RHODANESE_3"/>
    <property type="match status" value="1"/>
</dbReference>
<dbReference type="SUPFAM" id="SSF52821">
    <property type="entry name" value="Rhodanese/Cell cycle control phosphatase"/>
    <property type="match status" value="1"/>
</dbReference>
<name>A0A915DT74_9BILA</name>
<dbReference type="WBParaSite" id="jg23267">
    <property type="protein sequence ID" value="jg23267"/>
    <property type="gene ID" value="jg23267"/>
</dbReference>
<dbReference type="InterPro" id="IPR036873">
    <property type="entry name" value="Rhodanese-like_dom_sf"/>
</dbReference>
<protein>
    <submittedName>
        <fullName evidence="4">Rhodanese domain-containing protein</fullName>
    </submittedName>
</protein>
<dbReference type="Pfam" id="PF00581">
    <property type="entry name" value="Rhodanese"/>
    <property type="match status" value="1"/>
</dbReference>